<evidence type="ECO:0000313" key="2">
    <source>
        <dbReference type="Proteomes" id="UP000095287"/>
    </source>
</evidence>
<feature type="region of interest" description="Disordered" evidence="1">
    <location>
        <begin position="46"/>
        <end position="66"/>
    </location>
</feature>
<keyword evidence="2" id="KW-1185">Reference proteome</keyword>
<evidence type="ECO:0000313" key="3">
    <source>
        <dbReference type="WBParaSite" id="L893_g31993.t1"/>
    </source>
</evidence>
<dbReference type="AlphaFoldDB" id="A0A1I8A192"/>
<sequence length="151" mass="17288">MVADLLGSTSADLTKNRAAEDVTEDVTRRALRNVLSQRPLLEKKPGRAVDLGAESASTPSFDSRAECGRRVPLNRRRRKQRLRKIRKRYGTALDEQQTSRRHSAYNDEFFRISFASRGTFYAAREHNVLWRDDFLWGKAAVVNFGAQLPHL</sequence>
<protein>
    <submittedName>
        <fullName evidence="3">Uncharacterized protein</fullName>
    </submittedName>
</protein>
<dbReference type="WBParaSite" id="L893_g31993.t1">
    <property type="protein sequence ID" value="L893_g31993.t1"/>
    <property type="gene ID" value="L893_g31993"/>
</dbReference>
<organism evidence="2 3">
    <name type="scientific">Steinernema glaseri</name>
    <dbReference type="NCBI Taxonomy" id="37863"/>
    <lineage>
        <taxon>Eukaryota</taxon>
        <taxon>Metazoa</taxon>
        <taxon>Ecdysozoa</taxon>
        <taxon>Nematoda</taxon>
        <taxon>Chromadorea</taxon>
        <taxon>Rhabditida</taxon>
        <taxon>Tylenchina</taxon>
        <taxon>Panagrolaimomorpha</taxon>
        <taxon>Strongyloidoidea</taxon>
        <taxon>Steinernematidae</taxon>
        <taxon>Steinernema</taxon>
    </lineage>
</organism>
<evidence type="ECO:0000256" key="1">
    <source>
        <dbReference type="SAM" id="MobiDB-lite"/>
    </source>
</evidence>
<proteinExistence type="predicted"/>
<dbReference type="Proteomes" id="UP000095287">
    <property type="component" value="Unplaced"/>
</dbReference>
<reference evidence="3" key="1">
    <citation type="submission" date="2016-11" db="UniProtKB">
        <authorList>
            <consortium name="WormBaseParasite"/>
        </authorList>
    </citation>
    <scope>IDENTIFICATION</scope>
</reference>
<name>A0A1I8A192_9BILA</name>
<accession>A0A1I8A192</accession>